<name>A0A5B7CIS9_PORTR</name>
<sequence length="323" mass="35868">MVEVQEWHSPPLPGAGQFALPKVPRSGAQVAPALQWTPRGTRAMEDHYDDEDSDPGLFRDPQEATEQAPATPDTPSTPEEQREGLGIGTVSLEASLEVQEAVGGCCRLLVGPFGARRTCYHCRPQVKRCAAAAASPHHSCPAPPSLLPCARWRTSRLTHRYPTSCMLSSLHPTSPSHTRRKSTFSHLKLSRSPFTPDLPRSFGCLLRRGCTARRDTLPPRNYERVLWRLTPHLWRRLELCLAQLGDTDTLSVLTPVMYSLRRLQGMAPGRLVYSPSGDSYGDTEREREDLVCAVCICCVALFLCRVWEGMSGLLAEILGLWML</sequence>
<dbReference type="Proteomes" id="UP000324222">
    <property type="component" value="Unassembled WGS sequence"/>
</dbReference>
<evidence type="ECO:0000313" key="3">
    <source>
        <dbReference type="Proteomes" id="UP000324222"/>
    </source>
</evidence>
<evidence type="ECO:0000256" key="1">
    <source>
        <dbReference type="SAM" id="MobiDB-lite"/>
    </source>
</evidence>
<gene>
    <name evidence="2" type="ORF">E2C01_001193</name>
</gene>
<reference evidence="2 3" key="1">
    <citation type="submission" date="2019-05" db="EMBL/GenBank/DDBJ databases">
        <title>Another draft genome of Portunus trituberculatus and its Hox gene families provides insights of decapod evolution.</title>
        <authorList>
            <person name="Jeong J.-H."/>
            <person name="Song I."/>
            <person name="Kim S."/>
            <person name="Choi T."/>
            <person name="Kim D."/>
            <person name="Ryu S."/>
            <person name="Kim W."/>
        </authorList>
    </citation>
    <scope>NUCLEOTIDE SEQUENCE [LARGE SCALE GENOMIC DNA]</scope>
    <source>
        <tissue evidence="2">Muscle</tissue>
    </source>
</reference>
<dbReference type="OrthoDB" id="3176171at2759"/>
<feature type="region of interest" description="Disordered" evidence="1">
    <location>
        <begin position="1"/>
        <end position="83"/>
    </location>
</feature>
<proteinExistence type="predicted"/>
<evidence type="ECO:0000313" key="2">
    <source>
        <dbReference type="EMBL" id="MPC08604.1"/>
    </source>
</evidence>
<dbReference type="AlphaFoldDB" id="A0A5B7CIS9"/>
<comment type="caution">
    <text evidence="2">The sequence shown here is derived from an EMBL/GenBank/DDBJ whole genome shotgun (WGS) entry which is preliminary data.</text>
</comment>
<keyword evidence="3" id="KW-1185">Reference proteome</keyword>
<protein>
    <submittedName>
        <fullName evidence="2">Uncharacterized protein</fullName>
    </submittedName>
</protein>
<organism evidence="2 3">
    <name type="scientific">Portunus trituberculatus</name>
    <name type="common">Swimming crab</name>
    <name type="synonym">Neptunus trituberculatus</name>
    <dbReference type="NCBI Taxonomy" id="210409"/>
    <lineage>
        <taxon>Eukaryota</taxon>
        <taxon>Metazoa</taxon>
        <taxon>Ecdysozoa</taxon>
        <taxon>Arthropoda</taxon>
        <taxon>Crustacea</taxon>
        <taxon>Multicrustacea</taxon>
        <taxon>Malacostraca</taxon>
        <taxon>Eumalacostraca</taxon>
        <taxon>Eucarida</taxon>
        <taxon>Decapoda</taxon>
        <taxon>Pleocyemata</taxon>
        <taxon>Brachyura</taxon>
        <taxon>Eubrachyura</taxon>
        <taxon>Portunoidea</taxon>
        <taxon>Portunidae</taxon>
        <taxon>Portuninae</taxon>
        <taxon>Portunus</taxon>
    </lineage>
</organism>
<accession>A0A5B7CIS9</accession>
<dbReference type="EMBL" id="VSRR010000036">
    <property type="protein sequence ID" value="MPC08604.1"/>
    <property type="molecule type" value="Genomic_DNA"/>
</dbReference>